<name>A0AB36TNR3_BACTU</name>
<evidence type="ECO:0000313" key="1">
    <source>
        <dbReference type="EMBL" id="PFM86208.1"/>
    </source>
</evidence>
<sequence>MKTQSNSFVGKAFEELSIEEMENLQGSGDVQPHSTPAVTPLIGLSLALCFPTSAH</sequence>
<accession>A0AB36TNR3</accession>
<dbReference type="RefSeq" id="WP_097913742.1">
    <property type="nucleotide sequence ID" value="NZ_NUYG01000062.1"/>
</dbReference>
<dbReference type="NCBIfam" id="TIGR03893">
    <property type="entry name" value="lant_SP_1948"/>
    <property type="match status" value="1"/>
</dbReference>
<dbReference type="Proteomes" id="UP000223839">
    <property type="component" value="Unassembled WGS sequence"/>
</dbReference>
<dbReference type="Pfam" id="PF16934">
    <property type="entry name" value="Mersacidin"/>
    <property type="match status" value="1"/>
</dbReference>
<evidence type="ECO:0000313" key="2">
    <source>
        <dbReference type="Proteomes" id="UP000223839"/>
    </source>
</evidence>
<dbReference type="GO" id="GO:0050830">
    <property type="term" value="P:defense response to Gram-positive bacterium"/>
    <property type="evidence" value="ECO:0007669"/>
    <property type="project" value="InterPro"/>
</dbReference>
<proteinExistence type="predicted"/>
<dbReference type="InterPro" id="IPR027632">
    <property type="entry name" value="Lant_2_A2"/>
</dbReference>
<gene>
    <name evidence="1" type="ORF">COJ61_25865</name>
</gene>
<dbReference type="EMBL" id="NUYG01000062">
    <property type="protein sequence ID" value="PFM86208.1"/>
    <property type="molecule type" value="Genomic_DNA"/>
</dbReference>
<comment type="caution">
    <text evidence="1">The sequence shown here is derived from an EMBL/GenBank/DDBJ whole genome shotgun (WGS) entry which is preliminary data.</text>
</comment>
<organism evidence="1 2">
    <name type="scientific">Bacillus thuringiensis</name>
    <dbReference type="NCBI Taxonomy" id="1428"/>
    <lineage>
        <taxon>Bacteria</taxon>
        <taxon>Bacillati</taxon>
        <taxon>Bacillota</taxon>
        <taxon>Bacilli</taxon>
        <taxon>Bacillales</taxon>
        <taxon>Bacillaceae</taxon>
        <taxon>Bacillus</taxon>
        <taxon>Bacillus cereus group</taxon>
    </lineage>
</organism>
<protein>
    <submittedName>
        <fullName evidence="1">Type 2 lantibiotic</fullName>
    </submittedName>
</protein>
<reference evidence="1 2" key="1">
    <citation type="submission" date="2017-09" db="EMBL/GenBank/DDBJ databases">
        <title>Large-scale bioinformatics analysis of Bacillus genomes uncovers conserved roles of natural products in bacterial physiology.</title>
        <authorList>
            <consortium name="Agbiome Team Llc"/>
            <person name="Bleich R.M."/>
            <person name="Grubbs K.J."/>
            <person name="Santa Maria K.C."/>
            <person name="Allen S.E."/>
            <person name="Farag S."/>
            <person name="Shank E.A."/>
            <person name="Bowers A."/>
        </authorList>
    </citation>
    <scope>NUCLEOTIDE SEQUENCE [LARGE SCALE GENOMIC DNA]</scope>
    <source>
        <strain evidence="1 2">AFS077661</strain>
    </source>
</reference>
<dbReference type="AlphaFoldDB" id="A0AB36TNR3"/>